<keyword evidence="3" id="KW-1185">Reference proteome</keyword>
<evidence type="ECO:0000313" key="2">
    <source>
        <dbReference type="EMBL" id="OLP47124.1"/>
    </source>
</evidence>
<comment type="caution">
    <text evidence="2">The sequence shown here is derived from an EMBL/GenBank/DDBJ whole genome shotgun (WGS) entry which is preliminary data.</text>
</comment>
<evidence type="ECO:0000313" key="3">
    <source>
        <dbReference type="Proteomes" id="UP000185598"/>
    </source>
</evidence>
<dbReference type="AlphaFoldDB" id="A0A1Q8ZYD8"/>
<evidence type="ECO:0000313" key="4">
    <source>
        <dbReference type="Proteomes" id="UP000544107"/>
    </source>
</evidence>
<protein>
    <submittedName>
        <fullName evidence="2">Uncharacterized protein</fullName>
    </submittedName>
</protein>
<reference evidence="2 3" key="1">
    <citation type="submission" date="2016-09" db="EMBL/GenBank/DDBJ databases">
        <title>Rhizobium oryziradicis sp. nov., isolated from the root of rice.</title>
        <authorList>
            <person name="Zhao J."/>
            <person name="Zhang X."/>
        </authorList>
    </citation>
    <scope>NUCLEOTIDE SEQUENCE [LARGE SCALE GENOMIC DNA]</scope>
    <source>
        <strain evidence="2 3">14971</strain>
    </source>
</reference>
<reference evidence="1 4" key="2">
    <citation type="submission" date="2020-08" db="EMBL/GenBank/DDBJ databases">
        <title>Genomic Encyclopedia of Type Strains, Phase IV (KMG-IV): sequencing the most valuable type-strain genomes for metagenomic binning, comparative biology and taxonomic classification.</title>
        <authorList>
            <person name="Goeker M."/>
        </authorList>
    </citation>
    <scope>NUCLEOTIDE SEQUENCE [LARGE SCALE GENOMIC DNA]</scope>
    <source>
        <strain evidence="1 4">DSM 100021</strain>
    </source>
</reference>
<gene>
    <name evidence="2" type="ORF">BJF91_10530</name>
    <name evidence="1" type="ORF">GGQ71_002400</name>
</gene>
<sequence length="70" mass="8134">MGWLFSQANNRKKQRHIGARLETPKVLRLFLETIEPLQAADDTDADPMKTLDQRVGWHRLLQVKPGLEVR</sequence>
<organism evidence="2 3">
    <name type="scientific">Allorhizobium taibaishanense</name>
    <dbReference type="NCBI Taxonomy" id="887144"/>
    <lineage>
        <taxon>Bacteria</taxon>
        <taxon>Pseudomonadati</taxon>
        <taxon>Pseudomonadota</taxon>
        <taxon>Alphaproteobacteria</taxon>
        <taxon>Hyphomicrobiales</taxon>
        <taxon>Rhizobiaceae</taxon>
        <taxon>Rhizobium/Agrobacterium group</taxon>
        <taxon>Allorhizobium</taxon>
    </lineage>
</organism>
<dbReference type="EMBL" id="JACIED010000003">
    <property type="protein sequence ID" value="MBB4008120.1"/>
    <property type="molecule type" value="Genomic_DNA"/>
</dbReference>
<proteinExistence type="predicted"/>
<name>A0A1Q8ZYD8_9HYPH</name>
<evidence type="ECO:0000313" key="1">
    <source>
        <dbReference type="EMBL" id="MBB4008120.1"/>
    </source>
</evidence>
<dbReference type="Proteomes" id="UP000185598">
    <property type="component" value="Unassembled WGS sequence"/>
</dbReference>
<dbReference type="Proteomes" id="UP000544107">
    <property type="component" value="Unassembled WGS sequence"/>
</dbReference>
<dbReference type="EMBL" id="MKIN01000028">
    <property type="protein sequence ID" value="OLP47124.1"/>
    <property type="molecule type" value="Genomic_DNA"/>
</dbReference>
<accession>A0A1Q8ZYD8</accession>